<organism evidence="1 2">
    <name type="scientific">Fusarium vanettenii (strain ATCC MYA-4622 / CBS 123669 / FGSC 9596 / NRRL 45880 / 77-13-4)</name>
    <name type="common">Fusarium solani subsp. pisi</name>
    <dbReference type="NCBI Taxonomy" id="660122"/>
    <lineage>
        <taxon>Eukaryota</taxon>
        <taxon>Fungi</taxon>
        <taxon>Dikarya</taxon>
        <taxon>Ascomycota</taxon>
        <taxon>Pezizomycotina</taxon>
        <taxon>Sordariomycetes</taxon>
        <taxon>Hypocreomycetidae</taxon>
        <taxon>Hypocreales</taxon>
        <taxon>Nectriaceae</taxon>
        <taxon>Fusarium</taxon>
        <taxon>Fusarium solani species complex</taxon>
        <taxon>Fusarium vanettenii</taxon>
    </lineage>
</organism>
<dbReference type="EMBL" id="GG698898">
    <property type="protein sequence ID" value="EEU46503.1"/>
    <property type="molecule type" value="Genomic_DNA"/>
</dbReference>
<keyword evidence="2" id="KW-1185">Reference proteome</keyword>
<dbReference type="AlphaFoldDB" id="C7YQP1"/>
<dbReference type="HOGENOM" id="CLU_2184640_0_0_1"/>
<dbReference type="RefSeq" id="XP_003052216.1">
    <property type="nucleotide sequence ID" value="XM_003052170.1"/>
</dbReference>
<dbReference type="GeneID" id="9673594"/>
<dbReference type="VEuPathDB" id="FungiDB:NECHADRAFT_79173"/>
<evidence type="ECO:0000313" key="2">
    <source>
        <dbReference type="Proteomes" id="UP000005206"/>
    </source>
</evidence>
<dbReference type="KEGG" id="nhe:NECHADRAFT_79173"/>
<name>C7YQP1_FUSV7</name>
<reference evidence="1 2" key="1">
    <citation type="journal article" date="2009" name="PLoS Genet.">
        <title>The genome of Nectria haematococca: contribution of supernumerary chromosomes to gene expansion.</title>
        <authorList>
            <person name="Coleman J.J."/>
            <person name="Rounsley S.D."/>
            <person name="Rodriguez-Carres M."/>
            <person name="Kuo A."/>
            <person name="Wasmann C.C."/>
            <person name="Grimwood J."/>
            <person name="Schmutz J."/>
            <person name="Taga M."/>
            <person name="White G.J."/>
            <person name="Zhou S."/>
            <person name="Schwartz D.C."/>
            <person name="Freitag M."/>
            <person name="Ma L.J."/>
            <person name="Danchin E.G."/>
            <person name="Henrissat B."/>
            <person name="Coutinho P.M."/>
            <person name="Nelson D.R."/>
            <person name="Straney D."/>
            <person name="Napoli C.A."/>
            <person name="Barker B.M."/>
            <person name="Gribskov M."/>
            <person name="Rep M."/>
            <person name="Kroken S."/>
            <person name="Molnar I."/>
            <person name="Rensing C."/>
            <person name="Kennell J.C."/>
            <person name="Zamora J."/>
            <person name="Farman M.L."/>
            <person name="Selker E.U."/>
            <person name="Salamov A."/>
            <person name="Shapiro H."/>
            <person name="Pangilinan J."/>
            <person name="Lindquist E."/>
            <person name="Lamers C."/>
            <person name="Grigoriev I.V."/>
            <person name="Geiser D.M."/>
            <person name="Covert S.F."/>
            <person name="Temporini E."/>
            <person name="Vanetten H.D."/>
        </authorList>
    </citation>
    <scope>NUCLEOTIDE SEQUENCE [LARGE SCALE GENOMIC DNA]</scope>
    <source>
        <strain evidence="2">ATCC MYA-4622 / CBS 123669 / FGSC 9596 / NRRL 45880 / 77-13-4</strain>
    </source>
</reference>
<protein>
    <submittedName>
        <fullName evidence="1">Uncharacterized protein</fullName>
    </submittedName>
</protein>
<dbReference type="InParanoid" id="C7YQP1"/>
<dbReference type="Proteomes" id="UP000005206">
    <property type="component" value="Chromosome 4"/>
</dbReference>
<evidence type="ECO:0000313" key="1">
    <source>
        <dbReference type="EMBL" id="EEU46503.1"/>
    </source>
</evidence>
<accession>C7YQP1</accession>
<sequence>MSISLPGIQGRTRSPQCDEFFSSLFEFQGEEHIFILQRQGEPRSAPCLECARTMSHRRTSLGPDGNHVCRYYYGSRRCASCVLKNKDCNEIMDISLRRAAIRLQPLFLD</sequence>
<gene>
    <name evidence="1" type="ORF">NECHADRAFT_79173</name>
</gene>
<proteinExistence type="predicted"/>